<dbReference type="EMBL" id="KK784905">
    <property type="protein sequence ID" value="KDO64808.1"/>
    <property type="molecule type" value="Genomic_DNA"/>
</dbReference>
<dbReference type="InterPro" id="IPR004158">
    <property type="entry name" value="DUF247_pln"/>
</dbReference>
<gene>
    <name evidence="2" type="ORF">CISIN_1g014063mg</name>
</gene>
<organism evidence="2 3">
    <name type="scientific">Citrus sinensis</name>
    <name type="common">Sweet orange</name>
    <name type="synonym">Citrus aurantium var. sinensis</name>
    <dbReference type="NCBI Taxonomy" id="2711"/>
    <lineage>
        <taxon>Eukaryota</taxon>
        <taxon>Viridiplantae</taxon>
        <taxon>Streptophyta</taxon>
        <taxon>Embryophyta</taxon>
        <taxon>Tracheophyta</taxon>
        <taxon>Spermatophyta</taxon>
        <taxon>Magnoliopsida</taxon>
        <taxon>eudicotyledons</taxon>
        <taxon>Gunneridae</taxon>
        <taxon>Pentapetalae</taxon>
        <taxon>rosids</taxon>
        <taxon>malvids</taxon>
        <taxon>Sapindales</taxon>
        <taxon>Rutaceae</taxon>
        <taxon>Aurantioideae</taxon>
        <taxon>Citrus</taxon>
    </lineage>
</organism>
<dbReference type="AlphaFoldDB" id="A0A067FBW2"/>
<keyword evidence="1" id="KW-1133">Transmembrane helix</keyword>
<dbReference type="PANTHER" id="PTHR31170:SF25">
    <property type="entry name" value="BNAA09G04570D PROTEIN"/>
    <property type="match status" value="1"/>
</dbReference>
<name>A0A067FBW2_CITSI</name>
<keyword evidence="1" id="KW-0812">Transmembrane</keyword>
<dbReference type="Proteomes" id="UP000027120">
    <property type="component" value="Unassembled WGS sequence"/>
</dbReference>
<dbReference type="Pfam" id="PF03140">
    <property type="entry name" value="DUF247"/>
    <property type="match status" value="1"/>
</dbReference>
<evidence type="ECO:0000313" key="3">
    <source>
        <dbReference type="Proteomes" id="UP000027120"/>
    </source>
</evidence>
<feature type="transmembrane region" description="Helical" evidence="1">
    <location>
        <begin position="405"/>
        <end position="430"/>
    </location>
</feature>
<keyword evidence="1" id="KW-0472">Membrane</keyword>
<evidence type="ECO:0000313" key="2">
    <source>
        <dbReference type="EMBL" id="KDO64808.1"/>
    </source>
</evidence>
<dbReference type="STRING" id="2711.A0A067FBW2"/>
<dbReference type="PANTHER" id="PTHR31170">
    <property type="entry name" value="BNAC04G53230D PROTEIN"/>
    <property type="match status" value="1"/>
</dbReference>
<proteinExistence type="predicted"/>
<evidence type="ECO:0000256" key="1">
    <source>
        <dbReference type="SAM" id="Phobius"/>
    </source>
</evidence>
<protein>
    <submittedName>
        <fullName evidence="2">Uncharacterized protein</fullName>
    </submittedName>
</protein>
<reference evidence="2 3" key="1">
    <citation type="submission" date="2014-04" db="EMBL/GenBank/DDBJ databases">
        <authorList>
            <consortium name="International Citrus Genome Consortium"/>
            <person name="Gmitter F."/>
            <person name="Chen C."/>
            <person name="Farmerie W."/>
            <person name="Harkins T."/>
            <person name="Desany B."/>
            <person name="Mohiuddin M."/>
            <person name="Kodira C."/>
            <person name="Borodovsky M."/>
            <person name="Lomsadze A."/>
            <person name="Burns P."/>
            <person name="Jenkins J."/>
            <person name="Prochnik S."/>
            <person name="Shu S."/>
            <person name="Chapman J."/>
            <person name="Pitluck S."/>
            <person name="Schmutz J."/>
            <person name="Rokhsar D."/>
        </authorList>
    </citation>
    <scope>NUCLEOTIDE SEQUENCE</scope>
</reference>
<accession>A0A067FBW2</accession>
<keyword evidence="3" id="KW-1185">Reference proteome</keyword>
<sequence length="431" mass="49553">MESKDHASVDVEKLAESLSGNFKTMRCPSSESICIYRVPQSMRCDHPSDYTPMIISIGPLHHGNPELQAMEEHKLRYLRHFLQRTEVSMTRFVAFIKEKEAKLRNCYAETIHLGSDEFVTMILLDSVFIIEFFMRSYGPTLIIDDDPLFTESGLGFLGLQIQADLYLEENQLPLFILSELLDLAKTATYNGDIYEGISLMIVAHSWFSAHIPLKIVTEDLIGVQFSKAKHFLDLIILCLHSLQPPPSVAQSEFNYQNMPGAKELHRVGVEFKPRSYKNLLDIKFYKGTLEIPFFRLFDRTERFYRNLLIFENMHVYPVKYFNDYVIIMSYFLVTPRDADLLIQNGIIGLGDSEKLSTVFRSLIKDCLKSPDFLYADLVKVIQAYCKLPTHRWKANLKQNYFNTPWASISVIAAVILLLLTVTQTICSIIAL</sequence>